<proteinExistence type="predicted"/>
<feature type="chain" id="PRO_5022114281" evidence="2">
    <location>
        <begin position="26"/>
        <end position="662"/>
    </location>
</feature>
<feature type="domain" description="Peptidase S9 prolyl oligopeptidase catalytic" evidence="3">
    <location>
        <begin position="447"/>
        <end position="658"/>
    </location>
</feature>
<evidence type="ECO:0000256" key="1">
    <source>
        <dbReference type="ARBA" id="ARBA00022801"/>
    </source>
</evidence>
<accession>A0A562RBY0</accession>
<keyword evidence="1" id="KW-0378">Hydrolase</keyword>
<dbReference type="SUPFAM" id="SSF53474">
    <property type="entry name" value="alpha/beta-Hydrolases"/>
    <property type="match status" value="1"/>
</dbReference>
<dbReference type="PANTHER" id="PTHR42776:SF27">
    <property type="entry name" value="DIPEPTIDYL PEPTIDASE FAMILY MEMBER 6"/>
    <property type="match status" value="1"/>
</dbReference>
<sequence length="662" mass="73480">MVKTDDTMKRLLFLLPTLFAGTALAQPPGAPVPLLSFVKQEQFSWPRLSPDGKHLAVTVRMPIGKREVPTLTFYSIPNLKIESVVRLPAFEVPLDYYWVSNTRVVVRKGREEGSREIPASYGEVLALDYDGKRQEYLYGMDRFANSGRTSGFQDDYGSGYIADIPAALNNRVFLSSNLWQTDFSELLDVDAIKGNRRSVARVPLSGARFVLQNDGTPRFAKGSDDDAEFALLRRNGDGSAWQRVPREKTGTWLSPFAFSADDTEFMAWHAVDGEPAGLIRENLASGARRVVARDPDGALDAPMYGTSPYLPIVAFTSVGVPQIRYLEPDSHPDVVLHRQLAAQFPGSTVRFVDVTRDGGKILFSVRSDRDPGAFYLFDRKTGNADLLFAAMDAIEPDDMAPRRPISFTARDGLQLRGFLTLPRKPPAGKLPLVLVPHGGPIGIADNWYFDADAQFLASRGYAVLQVNFRGSGNRGEAFRQAGYRQWHDRIIDDLVDGVRWAIDQSNVDADRVCVFGASFGGYAALTLAEREPALVKCVAGYAGVYDLKLFKDEPDVKRSKGVAAAVRRQVGDDVAELDRISPALHADAIRTPVLLIHGGKDRIAPKEHAFRMRDALTKAGRPPEWYYVDYEWHGFYDTENQAEVYRRLEAFLAKHMGKPAGS</sequence>
<dbReference type="SUPFAM" id="SSF82171">
    <property type="entry name" value="DPP6 N-terminal domain-like"/>
    <property type="match status" value="1"/>
</dbReference>
<keyword evidence="5" id="KW-1185">Reference proteome</keyword>
<reference evidence="4 5" key="1">
    <citation type="journal article" date="2015" name="Stand. Genomic Sci.">
        <title>Genomic Encyclopedia of Bacterial and Archaeal Type Strains, Phase III: the genomes of soil and plant-associated and newly described type strains.</title>
        <authorList>
            <person name="Whitman W.B."/>
            <person name="Woyke T."/>
            <person name="Klenk H.P."/>
            <person name="Zhou Y."/>
            <person name="Lilburn T.G."/>
            <person name="Beck B.J."/>
            <person name="De Vos P."/>
            <person name="Vandamme P."/>
            <person name="Eisen J.A."/>
            <person name="Garrity G."/>
            <person name="Hugenholtz P."/>
            <person name="Kyrpides N.C."/>
        </authorList>
    </citation>
    <scope>NUCLEOTIDE SEQUENCE [LARGE SCALE GENOMIC DNA]</scope>
    <source>
        <strain evidence="4 5">CGMCC 1.10822</strain>
    </source>
</reference>
<dbReference type="EMBL" id="VLLB01000003">
    <property type="protein sequence ID" value="TWI66557.1"/>
    <property type="molecule type" value="Genomic_DNA"/>
</dbReference>
<keyword evidence="4" id="KW-0645">Protease</keyword>
<dbReference type="Proteomes" id="UP000318431">
    <property type="component" value="Unassembled WGS sequence"/>
</dbReference>
<dbReference type="GO" id="GO:0004252">
    <property type="term" value="F:serine-type endopeptidase activity"/>
    <property type="evidence" value="ECO:0007669"/>
    <property type="project" value="TreeGrafter"/>
</dbReference>
<keyword evidence="2" id="KW-0732">Signal</keyword>
<dbReference type="AlphaFoldDB" id="A0A562RBY0"/>
<dbReference type="InterPro" id="IPR001375">
    <property type="entry name" value="Peptidase_S9_cat"/>
</dbReference>
<dbReference type="GO" id="GO:0004177">
    <property type="term" value="F:aminopeptidase activity"/>
    <property type="evidence" value="ECO:0007669"/>
    <property type="project" value="UniProtKB-KW"/>
</dbReference>
<evidence type="ECO:0000313" key="5">
    <source>
        <dbReference type="Proteomes" id="UP000318431"/>
    </source>
</evidence>
<evidence type="ECO:0000256" key="2">
    <source>
        <dbReference type="SAM" id="SignalP"/>
    </source>
</evidence>
<gene>
    <name evidence="4" type="ORF">IP91_02375</name>
</gene>
<organism evidence="4 5">
    <name type="scientific">Pseudoduganella lurida</name>
    <dbReference type="NCBI Taxonomy" id="1036180"/>
    <lineage>
        <taxon>Bacteria</taxon>
        <taxon>Pseudomonadati</taxon>
        <taxon>Pseudomonadota</taxon>
        <taxon>Betaproteobacteria</taxon>
        <taxon>Burkholderiales</taxon>
        <taxon>Oxalobacteraceae</taxon>
        <taxon>Telluria group</taxon>
        <taxon>Pseudoduganella</taxon>
    </lineage>
</organism>
<keyword evidence="4" id="KW-0031">Aminopeptidase</keyword>
<dbReference type="GO" id="GO:0006508">
    <property type="term" value="P:proteolysis"/>
    <property type="evidence" value="ECO:0007669"/>
    <property type="project" value="InterPro"/>
</dbReference>
<dbReference type="PANTHER" id="PTHR42776">
    <property type="entry name" value="SERINE PEPTIDASE S9 FAMILY MEMBER"/>
    <property type="match status" value="1"/>
</dbReference>
<dbReference type="Gene3D" id="3.40.50.1820">
    <property type="entry name" value="alpha/beta hydrolase"/>
    <property type="match status" value="1"/>
</dbReference>
<comment type="caution">
    <text evidence="4">The sequence shown here is derived from an EMBL/GenBank/DDBJ whole genome shotgun (WGS) entry which is preliminary data.</text>
</comment>
<feature type="signal peptide" evidence="2">
    <location>
        <begin position="1"/>
        <end position="25"/>
    </location>
</feature>
<protein>
    <submittedName>
        <fullName evidence="4">Dipeptidyl aminopeptidase/acylaminoacyl peptidase</fullName>
    </submittedName>
</protein>
<evidence type="ECO:0000259" key="3">
    <source>
        <dbReference type="Pfam" id="PF00326"/>
    </source>
</evidence>
<dbReference type="InterPro" id="IPR029058">
    <property type="entry name" value="AB_hydrolase_fold"/>
</dbReference>
<dbReference type="Pfam" id="PF00326">
    <property type="entry name" value="Peptidase_S9"/>
    <property type="match status" value="1"/>
</dbReference>
<evidence type="ECO:0000313" key="4">
    <source>
        <dbReference type="EMBL" id="TWI66557.1"/>
    </source>
</evidence>
<name>A0A562RBY0_9BURK</name>